<name>A0A6L6IH31_9ENTR</name>
<gene>
    <name evidence="1" type="ORF">GJV78_07630</name>
</gene>
<accession>A0A6L6IH31</accession>
<dbReference type="AlphaFoldDB" id="A0A6L6IH31"/>
<evidence type="ECO:0000313" key="1">
    <source>
        <dbReference type="EMBL" id="MTH46121.1"/>
    </source>
</evidence>
<comment type="caution">
    <text evidence="1">The sequence shown here is derived from an EMBL/GenBank/DDBJ whole genome shotgun (WGS) entry which is preliminary data.</text>
</comment>
<proteinExistence type="predicted"/>
<protein>
    <submittedName>
        <fullName evidence="1">Uncharacterized protein</fullName>
    </submittedName>
</protein>
<dbReference type="EMBL" id="WMJZ01000008">
    <property type="protein sequence ID" value="MTH46121.1"/>
    <property type="molecule type" value="Genomic_DNA"/>
</dbReference>
<dbReference type="Proteomes" id="UP000477739">
    <property type="component" value="Unassembled WGS sequence"/>
</dbReference>
<keyword evidence="2" id="KW-1185">Reference proteome</keyword>
<sequence length="99" mass="11190">MDLQHIPGDDVFFAHVKCPGLFIYGLKSVRGGNRLREIIEIEGGKNQRLTEFAPLFTRFPLPEAGESGILIRISQEFIIPLTPWPAARLQDHDKETYGV</sequence>
<dbReference type="OrthoDB" id="6625917at2"/>
<evidence type="ECO:0000313" key="2">
    <source>
        <dbReference type="Proteomes" id="UP000477739"/>
    </source>
</evidence>
<reference evidence="1 2" key="1">
    <citation type="submission" date="2019-11" db="EMBL/GenBank/DDBJ databases">
        <title>Escherichia alba sp. nov. isolated from the gut of plastic-eating superworms Zophobas atratus.</title>
        <authorList>
            <person name="Yang Y."/>
        </authorList>
    </citation>
    <scope>NUCLEOTIDE SEQUENCE [LARGE SCALE GENOMIC DNA]</scope>
    <source>
        <strain evidence="2">BIT-B35</strain>
    </source>
</reference>
<organism evidence="1 2">
    <name type="scientific">Intestinirhabdus alba</name>
    <dbReference type="NCBI Taxonomy" id="2899544"/>
    <lineage>
        <taxon>Bacteria</taxon>
        <taxon>Pseudomonadati</taxon>
        <taxon>Pseudomonadota</taxon>
        <taxon>Gammaproteobacteria</taxon>
        <taxon>Enterobacterales</taxon>
        <taxon>Enterobacteriaceae</taxon>
        <taxon>Intestinirhabdus</taxon>
    </lineage>
</organism>